<evidence type="ECO:0000313" key="1">
    <source>
        <dbReference type="EMBL" id="EKB31043.1"/>
    </source>
</evidence>
<sequence>MNCTPHCFSGRTRHFSDRCRQRRIEDFEVDLALLFGVSKEDRNELGKKSCATFGRLNISRSGASFARRRSPCAPLRRFSGFAS</sequence>
<organism evidence="1 2">
    <name type="scientific">Sutterella wadsworthensis 2_1_59BFAA</name>
    <dbReference type="NCBI Taxonomy" id="742823"/>
    <lineage>
        <taxon>Bacteria</taxon>
        <taxon>Pseudomonadati</taxon>
        <taxon>Pseudomonadota</taxon>
        <taxon>Betaproteobacteria</taxon>
        <taxon>Burkholderiales</taxon>
        <taxon>Sutterellaceae</taxon>
        <taxon>Sutterella</taxon>
    </lineage>
</organism>
<reference evidence="1 2" key="1">
    <citation type="submission" date="2012-05" db="EMBL/GenBank/DDBJ databases">
        <title>The Genome Sequence of Sutterella wadsworthensis 2_1_59BFAA.</title>
        <authorList>
            <consortium name="The Broad Institute Genome Sequencing Platform"/>
            <person name="Earl A."/>
            <person name="Ward D."/>
            <person name="Feldgarden M."/>
            <person name="Gevers D."/>
            <person name="Daigneault M."/>
            <person name="Strauss J."/>
            <person name="Allen-Vercoe E."/>
            <person name="Walker B."/>
            <person name="Young S.K."/>
            <person name="Zeng Q."/>
            <person name="Gargeya S."/>
            <person name="Fitzgerald M."/>
            <person name="Haas B."/>
            <person name="Abouelleil A."/>
            <person name="Alvarado L."/>
            <person name="Arachchi H.M."/>
            <person name="Berlin A.M."/>
            <person name="Chapman S.B."/>
            <person name="Goldberg J."/>
            <person name="Griggs A."/>
            <person name="Gujja S."/>
            <person name="Hansen M."/>
            <person name="Howarth C."/>
            <person name="Imamovic A."/>
            <person name="Larimer J."/>
            <person name="McCowen C."/>
            <person name="Montmayeur A."/>
            <person name="Murphy C."/>
            <person name="Neiman D."/>
            <person name="Pearson M."/>
            <person name="Priest M."/>
            <person name="Roberts A."/>
            <person name="Saif S."/>
            <person name="Shea T."/>
            <person name="Sisk P."/>
            <person name="Sykes S."/>
            <person name="Wortman J."/>
            <person name="Nusbaum C."/>
            <person name="Birren B."/>
        </authorList>
    </citation>
    <scope>NUCLEOTIDE SEQUENCE [LARGE SCALE GENOMIC DNA]</scope>
    <source>
        <strain evidence="1 2">2_1_59BFAA</strain>
    </source>
</reference>
<proteinExistence type="predicted"/>
<gene>
    <name evidence="1" type="ORF">HMPREF9465_01148</name>
</gene>
<keyword evidence="2" id="KW-1185">Reference proteome</keyword>
<dbReference type="RefSeq" id="WP_005435026.1">
    <property type="nucleotide sequence ID" value="NZ_JH815516.1"/>
</dbReference>
<dbReference type="Proteomes" id="UP000005835">
    <property type="component" value="Unassembled WGS sequence"/>
</dbReference>
<dbReference type="EMBL" id="ADMG01000031">
    <property type="protein sequence ID" value="EKB31043.1"/>
    <property type="molecule type" value="Genomic_DNA"/>
</dbReference>
<name>K1JWM7_9BURK</name>
<evidence type="ECO:0000313" key="2">
    <source>
        <dbReference type="Proteomes" id="UP000005835"/>
    </source>
</evidence>
<accession>K1JWM7</accession>
<dbReference type="HOGENOM" id="CLU_2541354_0_0_4"/>
<dbReference type="AlphaFoldDB" id="K1JWM7"/>
<dbReference type="STRING" id="742823.HMPREF9465_01148"/>
<protein>
    <submittedName>
        <fullName evidence="1">Uncharacterized protein</fullName>
    </submittedName>
</protein>
<comment type="caution">
    <text evidence="1">The sequence shown here is derived from an EMBL/GenBank/DDBJ whole genome shotgun (WGS) entry which is preliminary data.</text>
</comment>